<sequence length="84" mass="9725">MYFIVGRESKSNIDEEMDKFGDILQTDVVENYHNISYKKRKDFSTATTTTTRRLKNGHLETGHFETASTGEVKSGIRARFFEEL</sequence>
<keyword evidence="8" id="KW-0333">Golgi apparatus</keyword>
<name>A0A8R1I6H7_CAEJA</name>
<evidence type="ECO:0000256" key="2">
    <source>
        <dbReference type="ARBA" id="ARBA00008661"/>
    </source>
</evidence>
<comment type="similarity">
    <text evidence="2">Belongs to the glycosyltransferase 31 family.</text>
</comment>
<evidence type="ECO:0000256" key="3">
    <source>
        <dbReference type="ARBA" id="ARBA00022676"/>
    </source>
</evidence>
<dbReference type="GO" id="GO:0000139">
    <property type="term" value="C:Golgi membrane"/>
    <property type="evidence" value="ECO:0007669"/>
    <property type="project" value="UniProtKB-SubCell"/>
</dbReference>
<comment type="subcellular location">
    <subcellularLocation>
        <location evidence="1">Golgi apparatus membrane</location>
        <topology evidence="1">Single-pass type II membrane protein</topology>
    </subcellularLocation>
</comment>
<keyword evidence="11" id="KW-1185">Reference proteome</keyword>
<evidence type="ECO:0000313" key="11">
    <source>
        <dbReference type="Proteomes" id="UP000005237"/>
    </source>
</evidence>
<dbReference type="Proteomes" id="UP000005237">
    <property type="component" value="Unassembled WGS sequence"/>
</dbReference>
<accession>A0A8R1I6H7</accession>
<evidence type="ECO:0000256" key="6">
    <source>
        <dbReference type="ARBA" id="ARBA00022968"/>
    </source>
</evidence>
<reference evidence="10" key="2">
    <citation type="submission" date="2022-06" db="UniProtKB">
        <authorList>
            <consortium name="EnsemblMetazoa"/>
        </authorList>
    </citation>
    <scope>IDENTIFICATION</scope>
    <source>
        <strain evidence="10">DF5081</strain>
    </source>
</reference>
<evidence type="ECO:0000313" key="10">
    <source>
        <dbReference type="EnsemblMetazoa" id="CJA16420.1"/>
    </source>
</evidence>
<evidence type="ECO:0000256" key="8">
    <source>
        <dbReference type="ARBA" id="ARBA00023034"/>
    </source>
</evidence>
<reference evidence="11" key="1">
    <citation type="submission" date="2010-08" db="EMBL/GenBank/DDBJ databases">
        <authorList>
            <consortium name="Caenorhabditis japonica Sequencing Consortium"/>
            <person name="Wilson R.K."/>
        </authorList>
    </citation>
    <scope>NUCLEOTIDE SEQUENCE [LARGE SCALE GENOMIC DNA]</scope>
    <source>
        <strain evidence="11">DF5081</strain>
    </source>
</reference>
<keyword evidence="9" id="KW-0472">Membrane</keyword>
<evidence type="ECO:0000256" key="7">
    <source>
        <dbReference type="ARBA" id="ARBA00022989"/>
    </source>
</evidence>
<evidence type="ECO:0000256" key="1">
    <source>
        <dbReference type="ARBA" id="ARBA00004323"/>
    </source>
</evidence>
<keyword evidence="4" id="KW-0808">Transferase</keyword>
<evidence type="ECO:0000256" key="5">
    <source>
        <dbReference type="ARBA" id="ARBA00022692"/>
    </source>
</evidence>
<keyword evidence="5" id="KW-0812">Transmembrane</keyword>
<evidence type="ECO:0000256" key="4">
    <source>
        <dbReference type="ARBA" id="ARBA00022679"/>
    </source>
</evidence>
<dbReference type="Pfam" id="PF01762">
    <property type="entry name" value="Galactosyl_T"/>
    <property type="match status" value="1"/>
</dbReference>
<dbReference type="GO" id="GO:0016758">
    <property type="term" value="F:hexosyltransferase activity"/>
    <property type="evidence" value="ECO:0007669"/>
    <property type="project" value="InterPro"/>
</dbReference>
<evidence type="ECO:0000256" key="9">
    <source>
        <dbReference type="ARBA" id="ARBA00023136"/>
    </source>
</evidence>
<proteinExistence type="inferred from homology"/>
<keyword evidence="6" id="KW-0735">Signal-anchor</keyword>
<keyword evidence="7" id="KW-1133">Transmembrane helix</keyword>
<keyword evidence="3" id="KW-0328">Glycosyltransferase</keyword>
<protein>
    <submittedName>
        <fullName evidence="10">Uncharacterized protein</fullName>
    </submittedName>
</protein>
<dbReference type="EnsemblMetazoa" id="CJA16420.1">
    <property type="protein sequence ID" value="CJA16420.1"/>
    <property type="gene ID" value="WBGene00135623"/>
</dbReference>
<organism evidence="10 11">
    <name type="scientific">Caenorhabditis japonica</name>
    <dbReference type="NCBI Taxonomy" id="281687"/>
    <lineage>
        <taxon>Eukaryota</taxon>
        <taxon>Metazoa</taxon>
        <taxon>Ecdysozoa</taxon>
        <taxon>Nematoda</taxon>
        <taxon>Chromadorea</taxon>
        <taxon>Rhabditida</taxon>
        <taxon>Rhabditina</taxon>
        <taxon>Rhabditomorpha</taxon>
        <taxon>Rhabditoidea</taxon>
        <taxon>Rhabditidae</taxon>
        <taxon>Peloderinae</taxon>
        <taxon>Caenorhabditis</taxon>
    </lineage>
</organism>
<dbReference type="AlphaFoldDB" id="A0A8R1I6H7"/>
<dbReference type="InterPro" id="IPR002659">
    <property type="entry name" value="Glyco_trans_31"/>
</dbReference>